<evidence type="ECO:0000256" key="1">
    <source>
        <dbReference type="ARBA" id="ARBA00004651"/>
    </source>
</evidence>
<protein>
    <submittedName>
        <fullName evidence="9">DMT family transporter</fullName>
    </submittedName>
</protein>
<evidence type="ECO:0000256" key="6">
    <source>
        <dbReference type="ARBA" id="ARBA00023136"/>
    </source>
</evidence>
<dbReference type="RefSeq" id="WP_327968713.1">
    <property type="nucleotide sequence ID" value="NZ_JARMQG010000204.1"/>
</dbReference>
<keyword evidence="10" id="KW-1185">Reference proteome</keyword>
<evidence type="ECO:0000256" key="3">
    <source>
        <dbReference type="ARBA" id="ARBA00022475"/>
    </source>
</evidence>
<comment type="subcellular location">
    <subcellularLocation>
        <location evidence="1">Cell membrane</location>
        <topology evidence="1">Multi-pass membrane protein</topology>
    </subcellularLocation>
</comment>
<evidence type="ECO:0000256" key="2">
    <source>
        <dbReference type="ARBA" id="ARBA00007362"/>
    </source>
</evidence>
<feature type="domain" description="EamA" evidence="8">
    <location>
        <begin position="3"/>
        <end position="139"/>
    </location>
</feature>
<keyword evidence="3" id="KW-1003">Cell membrane</keyword>
<feature type="transmembrane region" description="Helical" evidence="7">
    <location>
        <begin position="123"/>
        <end position="142"/>
    </location>
</feature>
<comment type="similarity">
    <text evidence="2">Belongs to the EamA transporter family.</text>
</comment>
<dbReference type="EMBL" id="JARMQG010000204">
    <property type="protein sequence ID" value="MED3563661.1"/>
    <property type="molecule type" value="Genomic_DNA"/>
</dbReference>
<feature type="transmembrane region" description="Helical" evidence="7">
    <location>
        <begin position="210"/>
        <end position="231"/>
    </location>
</feature>
<dbReference type="InterPro" id="IPR051258">
    <property type="entry name" value="Diverse_Substrate_Transporter"/>
</dbReference>
<reference evidence="9 10" key="1">
    <citation type="submission" date="2023-03" db="EMBL/GenBank/DDBJ databases">
        <title>Bacillus Genome Sequencing.</title>
        <authorList>
            <person name="Dunlap C."/>
        </authorList>
    </citation>
    <scope>NUCLEOTIDE SEQUENCE [LARGE SCALE GENOMIC DNA]</scope>
    <source>
        <strain evidence="9 10">B-14544</strain>
    </source>
</reference>
<dbReference type="Pfam" id="PF00892">
    <property type="entry name" value="EamA"/>
    <property type="match status" value="2"/>
</dbReference>
<evidence type="ECO:0000256" key="4">
    <source>
        <dbReference type="ARBA" id="ARBA00022692"/>
    </source>
</evidence>
<feature type="transmembrane region" description="Helical" evidence="7">
    <location>
        <begin position="179"/>
        <end position="198"/>
    </location>
</feature>
<dbReference type="Proteomes" id="UP001330749">
    <property type="component" value="Unassembled WGS sequence"/>
</dbReference>
<evidence type="ECO:0000256" key="7">
    <source>
        <dbReference type="SAM" id="Phobius"/>
    </source>
</evidence>
<gene>
    <name evidence="9" type="ORF">P4447_14635</name>
</gene>
<dbReference type="PANTHER" id="PTHR42920:SF5">
    <property type="entry name" value="EAMA DOMAIN-CONTAINING PROTEIN"/>
    <property type="match status" value="1"/>
</dbReference>
<feature type="transmembrane region" description="Helical" evidence="7">
    <location>
        <begin position="92"/>
        <end position="116"/>
    </location>
</feature>
<keyword evidence="4 7" id="KW-0812">Transmembrane</keyword>
<name>A0ABU6NBR5_9BACI</name>
<dbReference type="SUPFAM" id="SSF103481">
    <property type="entry name" value="Multidrug resistance efflux transporter EmrE"/>
    <property type="match status" value="2"/>
</dbReference>
<dbReference type="InterPro" id="IPR037185">
    <property type="entry name" value="EmrE-like"/>
</dbReference>
<feature type="transmembrane region" description="Helical" evidence="7">
    <location>
        <begin position="148"/>
        <end position="167"/>
    </location>
</feature>
<dbReference type="InterPro" id="IPR000620">
    <property type="entry name" value="EamA_dom"/>
</dbReference>
<evidence type="ECO:0000313" key="10">
    <source>
        <dbReference type="Proteomes" id="UP001330749"/>
    </source>
</evidence>
<dbReference type="PANTHER" id="PTHR42920">
    <property type="entry name" value="OS03G0707200 PROTEIN-RELATED"/>
    <property type="match status" value="1"/>
</dbReference>
<keyword evidence="6 7" id="KW-0472">Membrane</keyword>
<organism evidence="9 10">
    <name type="scientific">Bacillus xiapuensis</name>
    <dbReference type="NCBI Taxonomy" id="2014075"/>
    <lineage>
        <taxon>Bacteria</taxon>
        <taxon>Bacillati</taxon>
        <taxon>Bacillota</taxon>
        <taxon>Bacilli</taxon>
        <taxon>Bacillales</taxon>
        <taxon>Bacillaceae</taxon>
        <taxon>Bacillus</taxon>
    </lineage>
</organism>
<evidence type="ECO:0000256" key="5">
    <source>
        <dbReference type="ARBA" id="ARBA00022989"/>
    </source>
</evidence>
<keyword evidence="5 7" id="KW-1133">Transmembrane helix</keyword>
<feature type="transmembrane region" description="Helical" evidence="7">
    <location>
        <begin position="266"/>
        <end position="285"/>
    </location>
</feature>
<evidence type="ECO:0000259" key="8">
    <source>
        <dbReference type="Pfam" id="PF00892"/>
    </source>
</evidence>
<feature type="transmembrane region" description="Helical" evidence="7">
    <location>
        <begin position="67"/>
        <end position="86"/>
    </location>
</feature>
<feature type="domain" description="EamA" evidence="8">
    <location>
        <begin position="149"/>
        <end position="282"/>
    </location>
</feature>
<feature type="transmembrane region" description="Helical" evidence="7">
    <location>
        <begin position="5"/>
        <end position="24"/>
    </location>
</feature>
<accession>A0ABU6NBR5</accession>
<comment type="caution">
    <text evidence="9">The sequence shown here is derived from an EMBL/GenBank/DDBJ whole genome shotgun (WGS) entry which is preliminary data.</text>
</comment>
<proteinExistence type="inferred from homology"/>
<feature type="transmembrane region" description="Helical" evidence="7">
    <location>
        <begin position="243"/>
        <end position="260"/>
    </location>
</feature>
<evidence type="ECO:0000313" key="9">
    <source>
        <dbReference type="EMBL" id="MED3563661.1"/>
    </source>
</evidence>
<feature type="transmembrane region" description="Helical" evidence="7">
    <location>
        <begin position="36"/>
        <end position="55"/>
    </location>
</feature>
<sequence>MLIGYLLVILSAVGFGLIPIFALYSYQSGVTVTTLLFLRFAFSAFFFFAYAVVKLKKWTLFISKKQIIFMILLGGGLYTVQSLFYFLSVQYITASLASLLVYFYPIFVAVLSLFINKESISRTLLASIVVSLFGMVLILGLPNGTIQIKGVLLALGSAIVYSLFIVFGNRVIKQVPSILTSAFVTLSAALSFFIWGMSNGTLHLHFGRTGWLAILGMVLFSTILAMFTLFAGMNITGPVKASILSMIEPFITAIFSSLLLNEKIAVTQIIGGCIVLAGATSVVLMREKGDLTKELRME</sequence>